<accession>E4TPU4</accession>
<protein>
    <submittedName>
        <fullName evidence="1">Uncharacterized protein</fullName>
    </submittedName>
</protein>
<dbReference type="Proteomes" id="UP000008720">
    <property type="component" value="Chromosome"/>
</dbReference>
<keyword evidence="2" id="KW-1185">Reference proteome</keyword>
<sequence length="42" mass="4949">MQTTTTKTRSKVNTEKEQLLKRILRDKKTNQHQLCETNCVSN</sequence>
<dbReference type="HOGENOM" id="CLU_3253831_0_0_10"/>
<dbReference type="KEGG" id="mtt:Ftrac_3662"/>
<dbReference type="EMBL" id="CP002349">
    <property type="protein sequence ID" value="ADR23631.1"/>
    <property type="molecule type" value="Genomic_DNA"/>
</dbReference>
<proteinExistence type="predicted"/>
<evidence type="ECO:0000313" key="1">
    <source>
        <dbReference type="EMBL" id="ADR23631.1"/>
    </source>
</evidence>
<name>E4TPU4_MARTH</name>
<evidence type="ECO:0000313" key="2">
    <source>
        <dbReference type="Proteomes" id="UP000008720"/>
    </source>
</evidence>
<reference evidence="1 2" key="1">
    <citation type="journal article" date="2011" name="Stand. Genomic Sci.">
        <title>Complete genome sequence of Marivirga tractuosa type strain (H-43).</title>
        <authorList>
            <person name="Pagani I."/>
            <person name="Chertkov O."/>
            <person name="Lapidus A."/>
            <person name="Lucas S."/>
            <person name="Del Rio T.G."/>
            <person name="Tice H."/>
            <person name="Copeland A."/>
            <person name="Cheng J.F."/>
            <person name="Nolan M."/>
            <person name="Saunders E."/>
            <person name="Pitluck S."/>
            <person name="Held B."/>
            <person name="Goodwin L."/>
            <person name="Liolios K."/>
            <person name="Ovchinikova G."/>
            <person name="Ivanova N."/>
            <person name="Mavromatis K."/>
            <person name="Pati A."/>
            <person name="Chen A."/>
            <person name="Palaniappan K."/>
            <person name="Land M."/>
            <person name="Hauser L."/>
            <person name="Jeffries C.D."/>
            <person name="Detter J.C."/>
            <person name="Han C."/>
            <person name="Tapia R."/>
            <person name="Ngatchou-Djao O.D."/>
            <person name="Rohde M."/>
            <person name="Goker M."/>
            <person name="Spring S."/>
            <person name="Sikorski J."/>
            <person name="Woyke T."/>
            <person name="Bristow J."/>
            <person name="Eisen J.A."/>
            <person name="Markowitz V."/>
            <person name="Hugenholtz P."/>
            <person name="Klenk H.P."/>
            <person name="Kyrpides N.C."/>
        </authorList>
    </citation>
    <scope>NUCLEOTIDE SEQUENCE [LARGE SCALE GENOMIC DNA]</scope>
    <source>
        <strain evidence="2">ATCC 23168 / DSM 4126 / NBRC 15989 / NCIMB 1408 / VKM B-1430 / H-43</strain>
    </source>
</reference>
<dbReference type="AlphaFoldDB" id="E4TPU4"/>
<organism evidence="1 2">
    <name type="scientific">Marivirga tractuosa (strain ATCC 23168 / DSM 4126 / NBRC 15989 / NCIMB 1408 / VKM B-1430 / H-43)</name>
    <name type="common">Microscilla tractuosa</name>
    <name type="synonym">Flexibacter tractuosus</name>
    <dbReference type="NCBI Taxonomy" id="643867"/>
    <lineage>
        <taxon>Bacteria</taxon>
        <taxon>Pseudomonadati</taxon>
        <taxon>Bacteroidota</taxon>
        <taxon>Cytophagia</taxon>
        <taxon>Cytophagales</taxon>
        <taxon>Marivirgaceae</taxon>
        <taxon>Marivirga</taxon>
    </lineage>
</organism>
<dbReference type="STRING" id="643867.Ftrac_3662"/>
<gene>
    <name evidence="1" type="ordered locus">Ftrac_3662</name>
</gene>